<name>A0AAW0UCM2_SCYPA</name>
<comment type="caution">
    <text evidence="11">The sequence shown here is derived from an EMBL/GenBank/DDBJ whole genome shotgun (WGS) entry which is preliminary data.</text>
</comment>
<protein>
    <recommendedName>
        <fullName evidence="7">ATP-dependent RNA helicase</fullName>
        <ecNumber evidence="7">3.6.4.13</ecNumber>
    </recommendedName>
</protein>
<feature type="region of interest" description="Disordered" evidence="8">
    <location>
        <begin position="501"/>
        <end position="534"/>
    </location>
</feature>
<feature type="compositionally biased region" description="Polar residues" evidence="8">
    <location>
        <begin position="501"/>
        <end position="511"/>
    </location>
</feature>
<dbReference type="Pfam" id="PF00271">
    <property type="entry name" value="Helicase_C"/>
    <property type="match status" value="1"/>
</dbReference>
<gene>
    <name evidence="11" type="ORF">O3P69_004538</name>
</gene>
<keyword evidence="4 6" id="KW-0067">ATP-binding</keyword>
<dbReference type="Proteomes" id="UP001487740">
    <property type="component" value="Unassembled WGS sequence"/>
</dbReference>
<dbReference type="InterPro" id="IPR000629">
    <property type="entry name" value="RNA-helicase_DEAD-box_CS"/>
</dbReference>
<evidence type="ECO:0000256" key="7">
    <source>
        <dbReference type="RuleBase" id="RU365068"/>
    </source>
</evidence>
<evidence type="ECO:0000256" key="5">
    <source>
        <dbReference type="ARBA" id="ARBA00022884"/>
    </source>
</evidence>
<dbReference type="InterPro" id="IPR001650">
    <property type="entry name" value="Helicase_C-like"/>
</dbReference>
<dbReference type="SMART" id="SM00490">
    <property type="entry name" value="HELICc"/>
    <property type="match status" value="1"/>
</dbReference>
<dbReference type="Gene3D" id="3.40.50.300">
    <property type="entry name" value="P-loop containing nucleotide triphosphate hydrolases"/>
    <property type="match status" value="2"/>
</dbReference>
<evidence type="ECO:0000256" key="4">
    <source>
        <dbReference type="ARBA" id="ARBA00022840"/>
    </source>
</evidence>
<dbReference type="SMART" id="SM01178">
    <property type="entry name" value="DUF4217"/>
    <property type="match status" value="1"/>
</dbReference>
<comment type="catalytic activity">
    <reaction evidence="7">
        <text>ATP + H2O = ADP + phosphate + H(+)</text>
        <dbReference type="Rhea" id="RHEA:13065"/>
        <dbReference type="ChEBI" id="CHEBI:15377"/>
        <dbReference type="ChEBI" id="CHEBI:15378"/>
        <dbReference type="ChEBI" id="CHEBI:30616"/>
        <dbReference type="ChEBI" id="CHEBI:43474"/>
        <dbReference type="ChEBI" id="CHEBI:456216"/>
        <dbReference type="EC" id="3.6.4.13"/>
    </reaction>
</comment>
<dbReference type="Pfam" id="PF00270">
    <property type="entry name" value="DEAD"/>
    <property type="match status" value="1"/>
</dbReference>
<keyword evidence="3 6" id="KW-0347">Helicase</keyword>
<keyword evidence="2 6" id="KW-0378">Hydrolase</keyword>
<dbReference type="EC" id="3.6.4.13" evidence="7"/>
<comment type="function">
    <text evidence="7">RNA helicase.</text>
</comment>
<evidence type="ECO:0000256" key="6">
    <source>
        <dbReference type="RuleBase" id="RU000492"/>
    </source>
</evidence>
<dbReference type="EMBL" id="JARAKH010000013">
    <property type="protein sequence ID" value="KAK8397810.1"/>
    <property type="molecule type" value="Genomic_DNA"/>
</dbReference>
<feature type="domain" description="Helicase ATP-binding" evidence="9">
    <location>
        <begin position="63"/>
        <end position="240"/>
    </location>
</feature>
<feature type="domain" description="Helicase C-terminal" evidence="10">
    <location>
        <begin position="253"/>
        <end position="422"/>
    </location>
</feature>
<dbReference type="GO" id="GO:0003723">
    <property type="term" value="F:RNA binding"/>
    <property type="evidence" value="ECO:0007669"/>
    <property type="project" value="UniProtKB-UniRule"/>
</dbReference>
<dbReference type="GO" id="GO:0003724">
    <property type="term" value="F:RNA helicase activity"/>
    <property type="evidence" value="ECO:0007669"/>
    <property type="project" value="UniProtKB-EC"/>
</dbReference>
<evidence type="ECO:0000259" key="9">
    <source>
        <dbReference type="PROSITE" id="PS51192"/>
    </source>
</evidence>
<dbReference type="AlphaFoldDB" id="A0AAW0UCM2"/>
<dbReference type="CDD" id="cd18787">
    <property type="entry name" value="SF2_C_DEAD"/>
    <property type="match status" value="1"/>
</dbReference>
<dbReference type="InterPro" id="IPR011545">
    <property type="entry name" value="DEAD/DEAH_box_helicase_dom"/>
</dbReference>
<dbReference type="InterPro" id="IPR014001">
    <property type="entry name" value="Helicase_ATP-bd"/>
</dbReference>
<dbReference type="CDD" id="cd00268">
    <property type="entry name" value="DEADc"/>
    <property type="match status" value="1"/>
</dbReference>
<keyword evidence="12" id="KW-1185">Reference proteome</keyword>
<dbReference type="PROSITE" id="PS51194">
    <property type="entry name" value="HELICASE_CTER"/>
    <property type="match status" value="1"/>
</dbReference>
<dbReference type="InterPro" id="IPR027417">
    <property type="entry name" value="P-loop_NTPase"/>
</dbReference>
<dbReference type="Pfam" id="PF13959">
    <property type="entry name" value="CTE_SPB4"/>
    <property type="match status" value="1"/>
</dbReference>
<dbReference type="SUPFAM" id="SSF52540">
    <property type="entry name" value="P-loop containing nucleoside triphosphate hydrolases"/>
    <property type="match status" value="1"/>
</dbReference>
<sequence length="534" mass="59662">MHILDVTEIDHRINPIPIMAGSSILTNHSLEWVQEKGWCSPVTVDTLTALGYKHLTAVQLLALPQLLTKANTYIHARTGSGKTLAFLIPALERLKAMGFKNKHGVGALIISPTRELAVQIATVLKPLAEAFGFSSITITGGTKAKSICTKKGCMFVIGTPGRLAETLLDEDIPCLKVCNLKILILDEADRLLDDGSHTQQLRRIISALPKEQVQKVLVSATLNSKCQELSKEIFMADFSFITAEQHGAFTTSQIKQKYLSVPARERMSMLITVLQTLQKKKVIVFFNSCHSVKFHYKVLQEFKLPIFYCMGQEKQARRSSMYSKFLEMKRGTLLTTGLAERGWDIPCVHWIIQYDPPHKPEDYIHRVGRTSRGEGRTGQALLFLRPEECKFLDVLRGMHVKIDEIEFSGDLNDIQDKVHSLIADNVEIQQMGKLAYKKFVRAYQCHKLKKIFNIQELDLEEPPCYPWRDEGTLCHLVPLTAVPTTGFVLVLPCSAVDSLSATRSPAGSTSWCAPAARKSSTYPLNSPRGGEGLE</sequence>
<dbReference type="InterPro" id="IPR025313">
    <property type="entry name" value="SPB4-like_CTE"/>
</dbReference>
<dbReference type="PANTHER" id="PTHR24031">
    <property type="entry name" value="RNA HELICASE"/>
    <property type="match status" value="1"/>
</dbReference>
<dbReference type="PROSITE" id="PS51192">
    <property type="entry name" value="HELICASE_ATP_BIND_1"/>
    <property type="match status" value="1"/>
</dbReference>
<reference evidence="11 12" key="1">
    <citation type="submission" date="2023-03" db="EMBL/GenBank/DDBJ databases">
        <title>High-quality genome of Scylla paramamosain provides insights in environmental adaptation.</title>
        <authorList>
            <person name="Zhang L."/>
        </authorList>
    </citation>
    <scope>NUCLEOTIDE SEQUENCE [LARGE SCALE GENOMIC DNA]</scope>
    <source>
        <strain evidence="11">LZ_2023a</strain>
        <tissue evidence="11">Muscle</tissue>
    </source>
</reference>
<evidence type="ECO:0000313" key="12">
    <source>
        <dbReference type="Proteomes" id="UP001487740"/>
    </source>
</evidence>
<evidence type="ECO:0000256" key="2">
    <source>
        <dbReference type="ARBA" id="ARBA00022801"/>
    </source>
</evidence>
<evidence type="ECO:0000259" key="10">
    <source>
        <dbReference type="PROSITE" id="PS51194"/>
    </source>
</evidence>
<proteinExistence type="inferred from homology"/>
<dbReference type="GO" id="GO:0005524">
    <property type="term" value="F:ATP binding"/>
    <property type="evidence" value="ECO:0007669"/>
    <property type="project" value="UniProtKB-UniRule"/>
</dbReference>
<dbReference type="InterPro" id="IPR044742">
    <property type="entry name" value="DEAD/DEAH_RhlB"/>
</dbReference>
<dbReference type="PROSITE" id="PS00039">
    <property type="entry name" value="DEAD_ATP_HELICASE"/>
    <property type="match status" value="1"/>
</dbReference>
<comment type="similarity">
    <text evidence="6">Belongs to the DEAD box helicase family.</text>
</comment>
<evidence type="ECO:0000256" key="8">
    <source>
        <dbReference type="SAM" id="MobiDB-lite"/>
    </source>
</evidence>
<evidence type="ECO:0000313" key="11">
    <source>
        <dbReference type="EMBL" id="KAK8397810.1"/>
    </source>
</evidence>
<evidence type="ECO:0000256" key="3">
    <source>
        <dbReference type="ARBA" id="ARBA00022806"/>
    </source>
</evidence>
<accession>A0AAW0UCM2</accession>
<evidence type="ECO:0000256" key="1">
    <source>
        <dbReference type="ARBA" id="ARBA00022741"/>
    </source>
</evidence>
<keyword evidence="5 7" id="KW-0694">RNA-binding</keyword>
<organism evidence="11 12">
    <name type="scientific">Scylla paramamosain</name>
    <name type="common">Mud crab</name>
    <dbReference type="NCBI Taxonomy" id="85552"/>
    <lineage>
        <taxon>Eukaryota</taxon>
        <taxon>Metazoa</taxon>
        <taxon>Ecdysozoa</taxon>
        <taxon>Arthropoda</taxon>
        <taxon>Crustacea</taxon>
        <taxon>Multicrustacea</taxon>
        <taxon>Malacostraca</taxon>
        <taxon>Eumalacostraca</taxon>
        <taxon>Eucarida</taxon>
        <taxon>Decapoda</taxon>
        <taxon>Pleocyemata</taxon>
        <taxon>Brachyura</taxon>
        <taxon>Eubrachyura</taxon>
        <taxon>Portunoidea</taxon>
        <taxon>Portunidae</taxon>
        <taxon>Portuninae</taxon>
        <taxon>Scylla</taxon>
    </lineage>
</organism>
<dbReference type="SMART" id="SM00487">
    <property type="entry name" value="DEXDc"/>
    <property type="match status" value="1"/>
</dbReference>
<dbReference type="GO" id="GO:0016787">
    <property type="term" value="F:hydrolase activity"/>
    <property type="evidence" value="ECO:0007669"/>
    <property type="project" value="UniProtKB-KW"/>
</dbReference>
<keyword evidence="1 6" id="KW-0547">Nucleotide-binding</keyword>
<comment type="domain">
    <text evidence="7">The Q motif is unique to and characteristic of the DEAD box family of RNA helicases and controls ATP binding and hydrolysis.</text>
</comment>